<keyword evidence="3 12" id="KW-0444">Lipid biosynthesis</keyword>
<dbReference type="GO" id="GO:0005789">
    <property type="term" value="C:endoplasmic reticulum membrane"/>
    <property type="evidence" value="ECO:0007669"/>
    <property type="project" value="TreeGrafter"/>
</dbReference>
<dbReference type="GO" id="GO:0042761">
    <property type="term" value="P:very long-chain fatty acid biosynthetic process"/>
    <property type="evidence" value="ECO:0007669"/>
    <property type="project" value="TreeGrafter"/>
</dbReference>
<dbReference type="GO" id="GO:0019367">
    <property type="term" value="P:fatty acid elongation, saturated fatty acid"/>
    <property type="evidence" value="ECO:0007669"/>
    <property type="project" value="TreeGrafter"/>
</dbReference>
<evidence type="ECO:0000256" key="7">
    <source>
        <dbReference type="ARBA" id="ARBA00022989"/>
    </source>
</evidence>
<dbReference type="GO" id="GO:0034626">
    <property type="term" value="P:fatty acid elongation, polyunsaturated fatty acid"/>
    <property type="evidence" value="ECO:0007669"/>
    <property type="project" value="TreeGrafter"/>
</dbReference>
<organism evidence="14 15">
    <name type="scientific">Sporormia fimetaria CBS 119925</name>
    <dbReference type="NCBI Taxonomy" id="1340428"/>
    <lineage>
        <taxon>Eukaryota</taxon>
        <taxon>Fungi</taxon>
        <taxon>Dikarya</taxon>
        <taxon>Ascomycota</taxon>
        <taxon>Pezizomycotina</taxon>
        <taxon>Dothideomycetes</taxon>
        <taxon>Pleosporomycetidae</taxon>
        <taxon>Pleosporales</taxon>
        <taxon>Sporormiaceae</taxon>
        <taxon>Sporormia</taxon>
    </lineage>
</organism>
<evidence type="ECO:0000256" key="6">
    <source>
        <dbReference type="ARBA" id="ARBA00022832"/>
    </source>
</evidence>
<evidence type="ECO:0000313" key="14">
    <source>
        <dbReference type="EMBL" id="KAF2743553.1"/>
    </source>
</evidence>
<comment type="similarity">
    <text evidence="2 12">Belongs to the ELO family.</text>
</comment>
<comment type="catalytic activity">
    <reaction evidence="11">
        <text>a very-long-chain acyl-CoA + malonyl-CoA + H(+) = a very-long-chain 3-oxoacyl-CoA + CO2 + CoA</text>
        <dbReference type="Rhea" id="RHEA:32727"/>
        <dbReference type="ChEBI" id="CHEBI:15378"/>
        <dbReference type="ChEBI" id="CHEBI:16526"/>
        <dbReference type="ChEBI" id="CHEBI:57287"/>
        <dbReference type="ChEBI" id="CHEBI:57384"/>
        <dbReference type="ChEBI" id="CHEBI:90725"/>
        <dbReference type="ChEBI" id="CHEBI:90736"/>
        <dbReference type="EC" id="2.3.1.199"/>
    </reaction>
</comment>
<keyword evidence="6 12" id="KW-0276">Fatty acid metabolism</keyword>
<feature type="transmembrane region" description="Helical" evidence="12">
    <location>
        <begin position="262"/>
        <end position="285"/>
    </location>
</feature>
<name>A0A6A6V0L5_9PLEO</name>
<dbReference type="GO" id="GO:0009922">
    <property type="term" value="F:fatty acid elongase activity"/>
    <property type="evidence" value="ECO:0007669"/>
    <property type="project" value="UniProtKB-EC"/>
</dbReference>
<comment type="subcellular location">
    <subcellularLocation>
        <location evidence="1">Membrane</location>
        <topology evidence="1">Multi-pass membrane protein</topology>
    </subcellularLocation>
</comment>
<feature type="region of interest" description="Disordered" evidence="13">
    <location>
        <begin position="320"/>
        <end position="343"/>
    </location>
</feature>
<keyword evidence="9 12" id="KW-0472">Membrane</keyword>
<keyword evidence="5 12" id="KW-0812">Transmembrane</keyword>
<feature type="transmembrane region" description="Helical" evidence="12">
    <location>
        <begin position="162"/>
        <end position="179"/>
    </location>
</feature>
<protein>
    <recommendedName>
        <fullName evidence="12">Elongation of fatty acids protein</fullName>
        <ecNumber evidence="12">2.3.1.-</ecNumber>
    </recommendedName>
</protein>
<dbReference type="Proteomes" id="UP000799440">
    <property type="component" value="Unassembled WGS sequence"/>
</dbReference>
<keyword evidence="10 12" id="KW-0275">Fatty acid biosynthesis</keyword>
<dbReference type="AlphaFoldDB" id="A0A6A6V0L5"/>
<keyword evidence="7 12" id="KW-1133">Transmembrane helix</keyword>
<feature type="transmembrane region" description="Helical" evidence="12">
    <location>
        <begin position="133"/>
        <end position="155"/>
    </location>
</feature>
<dbReference type="PANTHER" id="PTHR11157:SF134">
    <property type="entry name" value="ELONGATION OF FATTY ACIDS PROTEIN 1-RELATED"/>
    <property type="match status" value="1"/>
</dbReference>
<dbReference type="OrthoDB" id="434092at2759"/>
<sequence length="343" mass="39242">MSTPDWIQYGAPTLDRPFGLALWPIFSKGFEKVAGYPAEKFRFVPGETPISDLKTCCSILAAYYIIIFGGRELMRDRPPFKLSFLFKVHNFYLTAISGALLALFAEQLIPTLVRHGLFYAICDHNGGWTQKLVVLYYLNYVTKFIELIDTCFLFLKKKPLTFLHTYHHGATALLCYTQLIGHTSVSWPVITLNLMVHVVMYWYYFQSARGIKIWWKKYITMMQIIQFVLDLGFIYFASWTYFTSTYWPWLPNAGKCAGEEFAAISGICIITSYLFLFIGFYIATYKKPVPKGRRRATSALVEMKDEKVPTVGEAKRRLSQGAHALAHTTAVSPNGRATRSRKA</sequence>
<evidence type="ECO:0000256" key="9">
    <source>
        <dbReference type="ARBA" id="ARBA00023136"/>
    </source>
</evidence>
<dbReference type="InterPro" id="IPR030457">
    <property type="entry name" value="ELO_CS"/>
</dbReference>
<feature type="transmembrane region" description="Helical" evidence="12">
    <location>
        <begin position="50"/>
        <end position="70"/>
    </location>
</feature>
<proteinExistence type="inferred from homology"/>
<evidence type="ECO:0000256" key="2">
    <source>
        <dbReference type="ARBA" id="ARBA00007263"/>
    </source>
</evidence>
<dbReference type="GO" id="GO:0030148">
    <property type="term" value="P:sphingolipid biosynthetic process"/>
    <property type="evidence" value="ECO:0007669"/>
    <property type="project" value="TreeGrafter"/>
</dbReference>
<evidence type="ECO:0000256" key="10">
    <source>
        <dbReference type="ARBA" id="ARBA00023160"/>
    </source>
</evidence>
<comment type="catalytic activity">
    <reaction evidence="12">
        <text>an acyl-CoA + malonyl-CoA + H(+) = a 3-oxoacyl-CoA + CO2 + CoA</text>
        <dbReference type="Rhea" id="RHEA:50252"/>
        <dbReference type="ChEBI" id="CHEBI:15378"/>
        <dbReference type="ChEBI" id="CHEBI:16526"/>
        <dbReference type="ChEBI" id="CHEBI:57287"/>
        <dbReference type="ChEBI" id="CHEBI:57384"/>
        <dbReference type="ChEBI" id="CHEBI:58342"/>
        <dbReference type="ChEBI" id="CHEBI:90726"/>
    </reaction>
    <physiologicalReaction direction="left-to-right" evidence="12">
        <dbReference type="Rhea" id="RHEA:50253"/>
    </physiologicalReaction>
</comment>
<dbReference type="PANTHER" id="PTHR11157">
    <property type="entry name" value="FATTY ACID ACYL TRANSFERASE-RELATED"/>
    <property type="match status" value="1"/>
</dbReference>
<feature type="transmembrane region" description="Helical" evidence="12">
    <location>
        <begin position="185"/>
        <end position="204"/>
    </location>
</feature>
<evidence type="ECO:0000256" key="8">
    <source>
        <dbReference type="ARBA" id="ARBA00023098"/>
    </source>
</evidence>
<accession>A0A6A6V0L5</accession>
<feature type="transmembrane region" description="Helical" evidence="12">
    <location>
        <begin position="224"/>
        <end position="242"/>
    </location>
</feature>
<dbReference type="EMBL" id="MU006596">
    <property type="protein sequence ID" value="KAF2743553.1"/>
    <property type="molecule type" value="Genomic_DNA"/>
</dbReference>
<evidence type="ECO:0000256" key="3">
    <source>
        <dbReference type="ARBA" id="ARBA00022516"/>
    </source>
</evidence>
<evidence type="ECO:0000256" key="13">
    <source>
        <dbReference type="SAM" id="MobiDB-lite"/>
    </source>
</evidence>
<evidence type="ECO:0000313" key="15">
    <source>
        <dbReference type="Proteomes" id="UP000799440"/>
    </source>
</evidence>
<evidence type="ECO:0000256" key="12">
    <source>
        <dbReference type="RuleBase" id="RU361115"/>
    </source>
</evidence>
<dbReference type="Pfam" id="PF01151">
    <property type="entry name" value="ELO"/>
    <property type="match status" value="1"/>
</dbReference>
<evidence type="ECO:0000256" key="4">
    <source>
        <dbReference type="ARBA" id="ARBA00022679"/>
    </source>
</evidence>
<keyword evidence="15" id="KW-1185">Reference proteome</keyword>
<reference evidence="14" key="1">
    <citation type="journal article" date="2020" name="Stud. Mycol.">
        <title>101 Dothideomycetes genomes: a test case for predicting lifestyles and emergence of pathogens.</title>
        <authorList>
            <person name="Haridas S."/>
            <person name="Albert R."/>
            <person name="Binder M."/>
            <person name="Bloem J."/>
            <person name="Labutti K."/>
            <person name="Salamov A."/>
            <person name="Andreopoulos B."/>
            <person name="Baker S."/>
            <person name="Barry K."/>
            <person name="Bills G."/>
            <person name="Bluhm B."/>
            <person name="Cannon C."/>
            <person name="Castanera R."/>
            <person name="Culley D."/>
            <person name="Daum C."/>
            <person name="Ezra D."/>
            <person name="Gonzalez J."/>
            <person name="Henrissat B."/>
            <person name="Kuo A."/>
            <person name="Liang C."/>
            <person name="Lipzen A."/>
            <person name="Lutzoni F."/>
            <person name="Magnuson J."/>
            <person name="Mondo S."/>
            <person name="Nolan M."/>
            <person name="Ohm R."/>
            <person name="Pangilinan J."/>
            <person name="Park H.-J."/>
            <person name="Ramirez L."/>
            <person name="Alfaro M."/>
            <person name="Sun H."/>
            <person name="Tritt A."/>
            <person name="Yoshinaga Y."/>
            <person name="Zwiers L.-H."/>
            <person name="Turgeon B."/>
            <person name="Goodwin S."/>
            <person name="Spatafora J."/>
            <person name="Crous P."/>
            <person name="Grigoriev I."/>
        </authorList>
    </citation>
    <scope>NUCLEOTIDE SEQUENCE</scope>
    <source>
        <strain evidence="14">CBS 119925</strain>
    </source>
</reference>
<gene>
    <name evidence="14" type="ORF">M011DRAFT_218828</name>
</gene>
<evidence type="ECO:0000256" key="1">
    <source>
        <dbReference type="ARBA" id="ARBA00004141"/>
    </source>
</evidence>
<keyword evidence="8 12" id="KW-0443">Lipid metabolism</keyword>
<dbReference type="InterPro" id="IPR002076">
    <property type="entry name" value="ELO_fam"/>
</dbReference>
<dbReference type="EC" id="2.3.1.-" evidence="12"/>
<evidence type="ECO:0000256" key="11">
    <source>
        <dbReference type="ARBA" id="ARBA00047375"/>
    </source>
</evidence>
<dbReference type="PROSITE" id="PS01188">
    <property type="entry name" value="ELO"/>
    <property type="match status" value="1"/>
</dbReference>
<keyword evidence="4 12" id="KW-0808">Transferase</keyword>
<evidence type="ECO:0000256" key="5">
    <source>
        <dbReference type="ARBA" id="ARBA00022692"/>
    </source>
</evidence>
<dbReference type="GO" id="GO:0034625">
    <property type="term" value="P:fatty acid elongation, monounsaturated fatty acid"/>
    <property type="evidence" value="ECO:0007669"/>
    <property type="project" value="TreeGrafter"/>
</dbReference>
<feature type="transmembrane region" description="Helical" evidence="12">
    <location>
        <begin position="91"/>
        <end position="113"/>
    </location>
</feature>